<accession>A0A561UGE1</accession>
<keyword evidence="2" id="KW-0812">Transmembrane</keyword>
<dbReference type="AlphaFoldDB" id="A0A561UGE1"/>
<feature type="transmembrane region" description="Helical" evidence="2">
    <location>
        <begin position="238"/>
        <end position="263"/>
    </location>
</feature>
<dbReference type="Proteomes" id="UP000317940">
    <property type="component" value="Unassembled WGS sequence"/>
</dbReference>
<organism evidence="3 4">
    <name type="scientific">Kitasatospora viridis</name>
    <dbReference type="NCBI Taxonomy" id="281105"/>
    <lineage>
        <taxon>Bacteria</taxon>
        <taxon>Bacillati</taxon>
        <taxon>Actinomycetota</taxon>
        <taxon>Actinomycetes</taxon>
        <taxon>Kitasatosporales</taxon>
        <taxon>Streptomycetaceae</taxon>
        <taxon>Kitasatospora</taxon>
    </lineage>
</organism>
<protein>
    <submittedName>
        <fullName evidence="3">Uncharacterized protein</fullName>
    </submittedName>
</protein>
<dbReference type="RefSeq" id="WP_145904870.1">
    <property type="nucleotide sequence ID" value="NZ_BAAAMZ010000024.1"/>
</dbReference>
<dbReference type="EMBL" id="VIWT01000001">
    <property type="protein sequence ID" value="TWF98432.1"/>
    <property type="molecule type" value="Genomic_DNA"/>
</dbReference>
<evidence type="ECO:0000256" key="2">
    <source>
        <dbReference type="SAM" id="Phobius"/>
    </source>
</evidence>
<keyword evidence="2" id="KW-0472">Membrane</keyword>
<sequence>MAGEQSGGRPGDGGSAGGEGRALTGGLSGGEWWRTDFGGQSDFGGQPAEDSVYAPETPTAGPPASGPAAPAPQVPVTPPRPSAPPRPVGEPPTRPAVPTAADFAGWDSVVIEFPPDDAEPAPAKPIPDQRAGEPEPEAAEEAGPEQPGRRFMDGRRPSPLLLLAAAVLVGGAVSGLILVLLIGWALTYLSRRLGDLTKKFAVFGIPLIAMTASSLWVWGRAQDRWGSPLAKGDPATRALLTAAPGVLRLAGVLTALFITALAMRRRR</sequence>
<feature type="region of interest" description="Disordered" evidence="1">
    <location>
        <begin position="1"/>
        <end position="99"/>
    </location>
</feature>
<feature type="compositionally biased region" description="Gly residues" evidence="1">
    <location>
        <begin position="1"/>
        <end position="20"/>
    </location>
</feature>
<name>A0A561UGE1_9ACTN</name>
<comment type="caution">
    <text evidence="3">The sequence shown here is derived from an EMBL/GenBank/DDBJ whole genome shotgun (WGS) entry which is preliminary data.</text>
</comment>
<feature type="region of interest" description="Disordered" evidence="1">
    <location>
        <begin position="112"/>
        <end position="153"/>
    </location>
</feature>
<feature type="compositionally biased region" description="Acidic residues" evidence="1">
    <location>
        <begin position="134"/>
        <end position="143"/>
    </location>
</feature>
<proteinExistence type="predicted"/>
<evidence type="ECO:0000313" key="3">
    <source>
        <dbReference type="EMBL" id="TWF98432.1"/>
    </source>
</evidence>
<feature type="transmembrane region" description="Helical" evidence="2">
    <location>
        <begin position="160"/>
        <end position="188"/>
    </location>
</feature>
<evidence type="ECO:0000313" key="4">
    <source>
        <dbReference type="Proteomes" id="UP000317940"/>
    </source>
</evidence>
<feature type="compositionally biased region" description="Pro residues" evidence="1">
    <location>
        <begin position="60"/>
        <end position="95"/>
    </location>
</feature>
<feature type="transmembrane region" description="Helical" evidence="2">
    <location>
        <begin position="200"/>
        <end position="218"/>
    </location>
</feature>
<keyword evidence="4" id="KW-1185">Reference proteome</keyword>
<gene>
    <name evidence="3" type="ORF">FHX73_112240</name>
</gene>
<evidence type="ECO:0000256" key="1">
    <source>
        <dbReference type="SAM" id="MobiDB-lite"/>
    </source>
</evidence>
<reference evidence="3 4" key="1">
    <citation type="submission" date="2019-06" db="EMBL/GenBank/DDBJ databases">
        <title>Sequencing the genomes of 1000 actinobacteria strains.</title>
        <authorList>
            <person name="Klenk H.-P."/>
        </authorList>
    </citation>
    <scope>NUCLEOTIDE SEQUENCE [LARGE SCALE GENOMIC DNA]</scope>
    <source>
        <strain evidence="3 4">DSM 44826</strain>
    </source>
</reference>
<dbReference type="OrthoDB" id="4350222at2"/>
<keyword evidence="2" id="KW-1133">Transmembrane helix</keyword>